<sequence length="356" mass="39396">MDNNRDNSKFCSCDTKFQTLPLMNFSHSFPSSDIFSTTGKLEFRDRFDHFLARMGIDRMNHVVKPGLYKLGDPDKTSDIIVSANYKLSFDAVRDSVQHIDCYILVLDTKGINVWCAAGKGTFGTDELVKRIRLAELTKRVEHRRLIVPQLGAPGISAHEVFNRSGFKVEYGPIKASDLPEYLNERKTTPEMRKVKFPLKDRLILIPIELTHLLLPTIVLTLILYFFAGPLASLAVITTVLAGTVLFPTLLPFIPTSDFTTKGFILGIIVAIPFSILYLTDPNTSPGASILGSIIPLLIIPSVTAYITLNFTGATPLTSKSGVKKEIYRYIPILAFMGGAGIILLLLLGTLSFLEVI</sequence>
<dbReference type="Proteomes" id="UP000284763">
    <property type="component" value="Unassembled WGS sequence"/>
</dbReference>
<comment type="caution">
    <text evidence="3">The sequence shown here is derived from an EMBL/GenBank/DDBJ whole genome shotgun (WGS) entry which is preliminary data.</text>
</comment>
<name>A0A3R7XIF9_9EURY</name>
<dbReference type="AlphaFoldDB" id="A0A3R7XIF9"/>
<accession>A0A3R7XIF9</accession>
<feature type="domain" description="CO dehydrogenase/acetyl-CoA synthase delta subunit TIM barrel" evidence="2">
    <location>
        <begin position="62"/>
        <end position="175"/>
    </location>
</feature>
<dbReference type="Gene3D" id="3.40.50.11600">
    <property type="match status" value="1"/>
</dbReference>
<organism evidence="3 4">
    <name type="scientific">Methanosalsum natronophilum</name>
    <dbReference type="NCBI Taxonomy" id="768733"/>
    <lineage>
        <taxon>Archaea</taxon>
        <taxon>Methanobacteriati</taxon>
        <taxon>Methanobacteriota</taxon>
        <taxon>Stenosarchaea group</taxon>
        <taxon>Methanomicrobia</taxon>
        <taxon>Methanosarcinales</taxon>
        <taxon>Methanosarcinaceae</taxon>
        <taxon>Methanosalsum</taxon>
    </lineage>
</organism>
<dbReference type="Pfam" id="PF03599">
    <property type="entry name" value="CdhD"/>
    <property type="match status" value="1"/>
</dbReference>
<feature type="transmembrane region" description="Helical" evidence="1">
    <location>
        <begin position="262"/>
        <end position="279"/>
    </location>
</feature>
<reference evidence="3 4" key="1">
    <citation type="submission" date="2018-08" db="EMBL/GenBank/DDBJ databases">
        <title>The metabolism and importance of syntrophic acetate oxidation coupled to methane or sulfide production in haloalkaline environments.</title>
        <authorList>
            <person name="Timmers P.H.A."/>
            <person name="Vavourakis C.D."/>
            <person name="Sorokin D.Y."/>
            <person name="Sinninghe Damste J.S."/>
            <person name="Muyzer G."/>
            <person name="Stams A.J.M."/>
            <person name="Plugge C.M."/>
        </authorList>
    </citation>
    <scope>NUCLEOTIDE SEQUENCE [LARGE SCALE GENOMIC DNA]</scope>
    <source>
        <strain evidence="3">MSAO_Arc3</strain>
    </source>
</reference>
<evidence type="ECO:0000256" key="1">
    <source>
        <dbReference type="SAM" id="Phobius"/>
    </source>
</evidence>
<evidence type="ECO:0000313" key="3">
    <source>
        <dbReference type="EMBL" id="RQD86694.1"/>
    </source>
</evidence>
<evidence type="ECO:0000313" key="4">
    <source>
        <dbReference type="Proteomes" id="UP000284763"/>
    </source>
</evidence>
<feature type="transmembrane region" description="Helical" evidence="1">
    <location>
        <begin position="230"/>
        <end position="250"/>
    </location>
</feature>
<feature type="transmembrane region" description="Helical" evidence="1">
    <location>
        <begin position="285"/>
        <end position="308"/>
    </location>
</feature>
<dbReference type="EMBL" id="QZAB01000254">
    <property type="protein sequence ID" value="RQD86694.1"/>
    <property type="molecule type" value="Genomic_DNA"/>
</dbReference>
<proteinExistence type="predicted"/>
<evidence type="ECO:0000259" key="2">
    <source>
        <dbReference type="Pfam" id="PF03599"/>
    </source>
</evidence>
<gene>
    <name evidence="3" type="ORF">D5R95_03805</name>
</gene>
<keyword evidence="1" id="KW-0812">Transmembrane</keyword>
<protein>
    <submittedName>
        <fullName evidence="3">Carbon monoxide dehydrogenase</fullName>
    </submittedName>
</protein>
<feature type="transmembrane region" description="Helical" evidence="1">
    <location>
        <begin position="329"/>
        <end position="353"/>
    </location>
</feature>
<feature type="transmembrane region" description="Helical" evidence="1">
    <location>
        <begin position="202"/>
        <end position="224"/>
    </location>
</feature>
<keyword evidence="1" id="KW-0472">Membrane</keyword>
<keyword evidence="1" id="KW-1133">Transmembrane helix</keyword>
<dbReference type="NCBIfam" id="NF040863">
    <property type="entry name" value="HgcA_corrinoid"/>
    <property type="match status" value="1"/>
</dbReference>
<dbReference type="InterPro" id="IPR016041">
    <property type="entry name" value="Ac-CoA_synth_d_su_TIM-brl"/>
</dbReference>